<dbReference type="Proteomes" id="UP000314294">
    <property type="component" value="Unassembled WGS sequence"/>
</dbReference>
<feature type="region of interest" description="Disordered" evidence="1">
    <location>
        <begin position="43"/>
        <end position="69"/>
    </location>
</feature>
<dbReference type="EMBL" id="SRLO01000544">
    <property type="protein sequence ID" value="TNN52529.1"/>
    <property type="molecule type" value="Genomic_DNA"/>
</dbReference>
<proteinExistence type="predicted"/>
<name>A0A4Z2GGH9_9TELE</name>
<gene>
    <name evidence="2" type="ORF">EYF80_037296</name>
</gene>
<reference evidence="2 3" key="1">
    <citation type="submission" date="2019-03" db="EMBL/GenBank/DDBJ databases">
        <title>First draft genome of Liparis tanakae, snailfish: a comprehensive survey of snailfish specific genes.</title>
        <authorList>
            <person name="Kim W."/>
            <person name="Song I."/>
            <person name="Jeong J.-H."/>
            <person name="Kim D."/>
            <person name="Kim S."/>
            <person name="Ryu S."/>
            <person name="Song J.Y."/>
            <person name="Lee S.K."/>
        </authorList>
    </citation>
    <scope>NUCLEOTIDE SEQUENCE [LARGE SCALE GENOMIC DNA]</scope>
    <source>
        <tissue evidence="2">Muscle</tissue>
    </source>
</reference>
<evidence type="ECO:0000256" key="1">
    <source>
        <dbReference type="SAM" id="MobiDB-lite"/>
    </source>
</evidence>
<comment type="caution">
    <text evidence="2">The sequence shown here is derived from an EMBL/GenBank/DDBJ whole genome shotgun (WGS) entry which is preliminary data.</text>
</comment>
<sequence>MTSRDDCRPLHPQEPPPLDTVDLWGRSMVEICGVDLWGCSRLGDAPTLSPEGGNAESETNKRNTPPSIF</sequence>
<evidence type="ECO:0000313" key="2">
    <source>
        <dbReference type="EMBL" id="TNN52529.1"/>
    </source>
</evidence>
<accession>A0A4Z2GGH9</accession>
<feature type="region of interest" description="Disordered" evidence="1">
    <location>
        <begin position="1"/>
        <end position="21"/>
    </location>
</feature>
<feature type="compositionally biased region" description="Basic and acidic residues" evidence="1">
    <location>
        <begin position="1"/>
        <end position="11"/>
    </location>
</feature>
<keyword evidence="3" id="KW-1185">Reference proteome</keyword>
<dbReference type="AlphaFoldDB" id="A0A4Z2GGH9"/>
<organism evidence="2 3">
    <name type="scientific">Liparis tanakae</name>
    <name type="common">Tanaka's snailfish</name>
    <dbReference type="NCBI Taxonomy" id="230148"/>
    <lineage>
        <taxon>Eukaryota</taxon>
        <taxon>Metazoa</taxon>
        <taxon>Chordata</taxon>
        <taxon>Craniata</taxon>
        <taxon>Vertebrata</taxon>
        <taxon>Euteleostomi</taxon>
        <taxon>Actinopterygii</taxon>
        <taxon>Neopterygii</taxon>
        <taxon>Teleostei</taxon>
        <taxon>Neoteleostei</taxon>
        <taxon>Acanthomorphata</taxon>
        <taxon>Eupercaria</taxon>
        <taxon>Perciformes</taxon>
        <taxon>Cottioidei</taxon>
        <taxon>Cottales</taxon>
        <taxon>Liparidae</taxon>
        <taxon>Liparis</taxon>
    </lineage>
</organism>
<protein>
    <submittedName>
        <fullName evidence="2">Uncharacterized protein</fullName>
    </submittedName>
</protein>
<evidence type="ECO:0000313" key="3">
    <source>
        <dbReference type="Proteomes" id="UP000314294"/>
    </source>
</evidence>